<protein>
    <submittedName>
        <fullName evidence="5">Chromosome-associated kinesin KIF4</fullName>
    </submittedName>
</protein>
<feature type="region of interest" description="Disordered" evidence="3">
    <location>
        <begin position="499"/>
        <end position="521"/>
    </location>
</feature>
<dbReference type="InterPro" id="IPR027640">
    <property type="entry name" value="Kinesin-like_fam"/>
</dbReference>
<keyword evidence="1" id="KW-0547">Nucleotide-binding</keyword>
<dbReference type="EMBL" id="JARBJD010000037">
    <property type="protein sequence ID" value="KAK2958447.1"/>
    <property type="molecule type" value="Genomic_DNA"/>
</dbReference>
<feature type="compositionally biased region" description="Low complexity" evidence="3">
    <location>
        <begin position="723"/>
        <end position="749"/>
    </location>
</feature>
<feature type="domain" description="Kinesin motor" evidence="4">
    <location>
        <begin position="32"/>
        <end position="351"/>
    </location>
</feature>
<evidence type="ECO:0000256" key="1">
    <source>
        <dbReference type="PROSITE-ProRule" id="PRU00283"/>
    </source>
</evidence>
<comment type="caution">
    <text evidence="5">The sequence shown here is derived from an EMBL/GenBank/DDBJ whole genome shotgun (WGS) entry which is preliminary data.</text>
</comment>
<dbReference type="InterPro" id="IPR036961">
    <property type="entry name" value="Kinesin_motor_dom_sf"/>
</dbReference>
<reference evidence="5 6" key="1">
    <citation type="journal article" date="2022" name="bioRxiv">
        <title>Genomics of Preaxostyla Flagellates Illuminates Evolutionary Transitions and the Path Towards Mitochondrial Loss.</title>
        <authorList>
            <person name="Novak L.V.F."/>
            <person name="Treitli S.C."/>
            <person name="Pyrih J."/>
            <person name="Halakuc P."/>
            <person name="Pipaliya S.V."/>
            <person name="Vacek V."/>
            <person name="Brzon O."/>
            <person name="Soukal P."/>
            <person name="Eme L."/>
            <person name="Dacks J.B."/>
            <person name="Karnkowska A."/>
            <person name="Elias M."/>
            <person name="Hampl V."/>
        </authorList>
    </citation>
    <scope>NUCLEOTIDE SEQUENCE [LARGE SCALE GENOMIC DNA]</scope>
    <source>
        <strain evidence="5">NAU3</strain>
        <tissue evidence="5">Gut</tissue>
    </source>
</reference>
<feature type="compositionally biased region" description="Pro residues" evidence="3">
    <location>
        <begin position="680"/>
        <end position="691"/>
    </location>
</feature>
<feature type="region of interest" description="Disordered" evidence="3">
    <location>
        <begin position="555"/>
        <end position="760"/>
    </location>
</feature>
<feature type="region of interest" description="Disordered" evidence="3">
    <location>
        <begin position="807"/>
        <end position="826"/>
    </location>
</feature>
<dbReference type="InterPro" id="IPR001752">
    <property type="entry name" value="Kinesin_motor_dom"/>
</dbReference>
<gene>
    <name evidence="5" type="ORF">BLNAU_6481</name>
</gene>
<comment type="similarity">
    <text evidence="1">Belongs to the TRAFAC class myosin-kinesin ATPase superfamily. Kinesin family.</text>
</comment>
<evidence type="ECO:0000256" key="3">
    <source>
        <dbReference type="SAM" id="MobiDB-lite"/>
    </source>
</evidence>
<feature type="compositionally biased region" description="Polar residues" evidence="3">
    <location>
        <begin position="506"/>
        <end position="521"/>
    </location>
</feature>
<keyword evidence="6" id="KW-1185">Reference proteome</keyword>
<accession>A0ABQ9Y3W2</accession>
<feature type="compositionally biased region" description="Polar residues" evidence="3">
    <location>
        <begin position="169"/>
        <end position="184"/>
    </location>
</feature>
<name>A0ABQ9Y3W2_9EUKA</name>
<keyword evidence="2" id="KW-0175">Coiled coil</keyword>
<dbReference type="InterPro" id="IPR027417">
    <property type="entry name" value="P-loop_NTPase"/>
</dbReference>
<evidence type="ECO:0000256" key="2">
    <source>
        <dbReference type="SAM" id="Coils"/>
    </source>
</evidence>
<dbReference type="Proteomes" id="UP001281761">
    <property type="component" value="Unassembled WGS sequence"/>
</dbReference>
<dbReference type="PRINTS" id="PR00380">
    <property type="entry name" value="KINESINHEAVY"/>
</dbReference>
<dbReference type="PANTHER" id="PTHR24115">
    <property type="entry name" value="KINESIN-RELATED"/>
    <property type="match status" value="1"/>
</dbReference>
<keyword evidence="1" id="KW-0067">ATP-binding</keyword>
<dbReference type="Pfam" id="PF00225">
    <property type="entry name" value="Kinesin"/>
    <property type="match status" value="1"/>
</dbReference>
<dbReference type="Gene3D" id="3.40.850.10">
    <property type="entry name" value="Kinesin motor domain"/>
    <property type="match status" value="1"/>
</dbReference>
<feature type="compositionally biased region" description="Low complexity" evidence="3">
    <location>
        <begin position="592"/>
        <end position="618"/>
    </location>
</feature>
<feature type="compositionally biased region" description="Polar residues" evidence="3">
    <location>
        <begin position="619"/>
        <end position="632"/>
    </location>
</feature>
<evidence type="ECO:0000313" key="6">
    <source>
        <dbReference type="Proteomes" id="UP001281761"/>
    </source>
</evidence>
<dbReference type="PROSITE" id="PS50067">
    <property type="entry name" value="KINESIN_MOTOR_2"/>
    <property type="match status" value="1"/>
</dbReference>
<evidence type="ECO:0000259" key="4">
    <source>
        <dbReference type="PROSITE" id="PS50067"/>
    </source>
</evidence>
<feature type="binding site" evidence="1">
    <location>
        <begin position="110"/>
        <end position="117"/>
    </location>
    <ligand>
        <name>ATP</name>
        <dbReference type="ChEBI" id="CHEBI:30616"/>
    </ligand>
</feature>
<dbReference type="SUPFAM" id="SSF52540">
    <property type="entry name" value="P-loop containing nucleoside triphosphate hydrolases"/>
    <property type="match status" value="1"/>
</dbReference>
<keyword evidence="1" id="KW-0505">Motor protein</keyword>
<organism evidence="5 6">
    <name type="scientific">Blattamonas nauphoetae</name>
    <dbReference type="NCBI Taxonomy" id="2049346"/>
    <lineage>
        <taxon>Eukaryota</taxon>
        <taxon>Metamonada</taxon>
        <taxon>Preaxostyla</taxon>
        <taxon>Oxymonadida</taxon>
        <taxon>Blattamonas</taxon>
    </lineage>
</organism>
<feature type="region of interest" description="Disordered" evidence="3">
    <location>
        <begin position="167"/>
        <end position="189"/>
    </location>
</feature>
<proteinExistence type="inferred from homology"/>
<dbReference type="SMART" id="SM00129">
    <property type="entry name" value="KISc"/>
    <property type="match status" value="1"/>
</dbReference>
<feature type="coiled-coil region" evidence="2">
    <location>
        <begin position="387"/>
        <end position="414"/>
    </location>
</feature>
<sequence>MFAPLIRPKTPPRSAQTQIEPKTPKGFEYIEQFSVYLRIRPLISDEIVKTSITVHDDHENMTLLTKDSKKDFRFTKIFQNIDNVSFFTNTARNSVRQAFDGENCLIFAYGITGSGKSHTICGSDTQPGIIQQTFTELLDERRNRRPANYHLAVSFVEIYNDQLYDLQNPPKSQSKPVGQTSSQKPRTEPLRIRVTDTDSFAPDASVQMLTSQNCSSILHEAISNRNQFATILNSSSSRSHLICYVYIMKDSNLHSRVVLADLAGSERISVTKQDNVGINSGLLALGRCLTSMANNEAHAPFRDSNLTLLLKPFLTNSLATKKIMIVTISPSGASVEENANVLSYGALAVKITVSSKINTGLVKNRMIELKKETEKKDDNPPTLTSKYHILQEECEALRDKSRSLEEEWMKEKAERIRLQNHMQLFLKELADHFAQREEQARKSAVERMQIAHDENLAKFSSRLIYLQPLGGTHVPQMDHQVQTDFDLVPPFVPEPETVPVLPPDNEVSQLRSTSPDPSNYETMIVDDSVEVRPTTPTSAKGKRLNLMRQLDIINSSSSAPQVEPESIELESQSEPSPIKFEEIKPVKRQRSTRTSNARRSSRSSARSSVKSVSSSMSQPEVNSILDESQNDAPSRPPSRYNTRRSKALMQGFDGLELEETEPPAPPSRRASRTKEEKTAPLPPHPSLPPRPKQSASSAAPLPPKPLPTRGSKRVSVSTAISRSSTTSPLPESTTQEPIVTRRSTRSSTRLQMNVAAENPEEPIVLEDETINPDSPLSRTINILKENLPPMEQTQQPIEDKRQATFQRVPKPTAKRRLLPRTSLSFL</sequence>
<evidence type="ECO:0000313" key="5">
    <source>
        <dbReference type="EMBL" id="KAK2958447.1"/>
    </source>
</evidence>